<evidence type="ECO:0000256" key="5">
    <source>
        <dbReference type="ARBA" id="ARBA00022741"/>
    </source>
</evidence>
<dbReference type="InterPro" id="IPR044140">
    <property type="entry name" value="ProRS_anticodon_short"/>
</dbReference>
<dbReference type="GO" id="GO:0004827">
    <property type="term" value="F:proline-tRNA ligase activity"/>
    <property type="evidence" value="ECO:0007669"/>
    <property type="project" value="UniProtKB-UniRule"/>
</dbReference>
<dbReference type="RefSeq" id="WP_091835294.1">
    <property type="nucleotide sequence ID" value="NZ_FPAA01000003.1"/>
</dbReference>
<dbReference type="Pfam" id="PF00587">
    <property type="entry name" value="tRNA-synt_2b"/>
    <property type="match status" value="1"/>
</dbReference>
<evidence type="ECO:0000256" key="4">
    <source>
        <dbReference type="ARBA" id="ARBA00022598"/>
    </source>
</evidence>
<dbReference type="InterPro" id="IPR033730">
    <property type="entry name" value="ProRS_core_prok"/>
</dbReference>
<dbReference type="InterPro" id="IPR004154">
    <property type="entry name" value="Anticodon-bd"/>
</dbReference>
<protein>
    <recommendedName>
        <fullName evidence="10">Proline--tRNA ligase</fullName>
        <ecNumber evidence="10">6.1.1.15</ecNumber>
    </recommendedName>
    <alternativeName>
        <fullName evidence="10">Prolyl-tRNA synthetase</fullName>
        <shortName evidence="10">ProRS</shortName>
    </alternativeName>
</protein>
<dbReference type="GO" id="GO:0006433">
    <property type="term" value="P:prolyl-tRNA aminoacylation"/>
    <property type="evidence" value="ECO:0007669"/>
    <property type="project" value="UniProtKB-UniRule"/>
</dbReference>
<dbReference type="HAMAP" id="MF_01569">
    <property type="entry name" value="Pro_tRNA_synth_type1"/>
    <property type="match status" value="1"/>
</dbReference>
<evidence type="ECO:0000256" key="8">
    <source>
        <dbReference type="ARBA" id="ARBA00023146"/>
    </source>
</evidence>
<dbReference type="EMBL" id="FPAA01000003">
    <property type="protein sequence ID" value="SFS54563.1"/>
    <property type="molecule type" value="Genomic_DNA"/>
</dbReference>
<dbReference type="InterPro" id="IPR002314">
    <property type="entry name" value="aa-tRNA-synt_IIb"/>
</dbReference>
<dbReference type="SUPFAM" id="SSF52954">
    <property type="entry name" value="Class II aaRS ABD-related"/>
    <property type="match status" value="1"/>
</dbReference>
<dbReference type="PROSITE" id="PS50862">
    <property type="entry name" value="AA_TRNA_LIGASE_II"/>
    <property type="match status" value="1"/>
</dbReference>
<organism evidence="12 13">
    <name type="scientific">Marininema halotolerans</name>
    <dbReference type="NCBI Taxonomy" id="1155944"/>
    <lineage>
        <taxon>Bacteria</taxon>
        <taxon>Bacillati</taxon>
        <taxon>Bacillota</taxon>
        <taxon>Bacilli</taxon>
        <taxon>Bacillales</taxon>
        <taxon>Thermoactinomycetaceae</taxon>
        <taxon>Marininema</taxon>
    </lineage>
</organism>
<dbReference type="GO" id="GO:0140096">
    <property type="term" value="F:catalytic activity, acting on a protein"/>
    <property type="evidence" value="ECO:0007669"/>
    <property type="project" value="UniProtKB-ARBA"/>
</dbReference>
<proteinExistence type="inferred from homology"/>
<comment type="similarity">
    <text evidence="10">Belongs to the class-II aminoacyl-tRNA synthetase family. ProS type 1 subfamily.</text>
</comment>
<dbReference type="Pfam" id="PF04073">
    <property type="entry name" value="tRNA_edit"/>
    <property type="match status" value="1"/>
</dbReference>
<dbReference type="EC" id="6.1.1.15" evidence="10"/>
<accession>A0A1I6QQ48</accession>
<evidence type="ECO:0000256" key="6">
    <source>
        <dbReference type="ARBA" id="ARBA00022840"/>
    </source>
</evidence>
<dbReference type="CDD" id="cd00779">
    <property type="entry name" value="ProRS_core_prok"/>
    <property type="match status" value="1"/>
</dbReference>
<comment type="domain">
    <text evidence="10">Consists of three domains: the N-terminal catalytic domain, the editing domain and the C-terminal anticodon-binding domain.</text>
</comment>
<gene>
    <name evidence="10" type="primary">proS</name>
    <name evidence="12" type="ORF">SAMN05444972_103307</name>
</gene>
<dbReference type="InterPro" id="IPR036754">
    <property type="entry name" value="YbaK/aa-tRNA-synt-asso_dom_sf"/>
</dbReference>
<dbReference type="InterPro" id="IPR006195">
    <property type="entry name" value="aa-tRNA-synth_II"/>
</dbReference>
<keyword evidence="13" id="KW-1185">Reference proteome</keyword>
<keyword evidence="6 10" id="KW-0067">ATP-binding</keyword>
<dbReference type="InterPro" id="IPR002316">
    <property type="entry name" value="Pro-tRNA-ligase_IIa"/>
</dbReference>
<dbReference type="CDD" id="cd04334">
    <property type="entry name" value="ProRS-INS"/>
    <property type="match status" value="1"/>
</dbReference>
<evidence type="ECO:0000256" key="2">
    <source>
        <dbReference type="ARBA" id="ARBA00011738"/>
    </source>
</evidence>
<evidence type="ECO:0000313" key="13">
    <source>
        <dbReference type="Proteomes" id="UP000198660"/>
    </source>
</evidence>
<keyword evidence="4 10" id="KW-0436">Ligase</keyword>
<name>A0A1I6QQ48_9BACL</name>
<dbReference type="Pfam" id="PF03129">
    <property type="entry name" value="HGTP_anticodon"/>
    <property type="match status" value="1"/>
</dbReference>
<dbReference type="Gene3D" id="3.30.930.10">
    <property type="entry name" value="Bira Bifunctional Protein, Domain 2"/>
    <property type="match status" value="2"/>
</dbReference>
<keyword evidence="8 10" id="KW-0030">Aminoacyl-tRNA synthetase</keyword>
<evidence type="ECO:0000256" key="3">
    <source>
        <dbReference type="ARBA" id="ARBA00022490"/>
    </source>
</evidence>
<dbReference type="PANTHER" id="PTHR42753:SF2">
    <property type="entry name" value="PROLINE--TRNA LIGASE"/>
    <property type="match status" value="1"/>
</dbReference>
<feature type="domain" description="Aminoacyl-transfer RNA synthetases class-II family profile" evidence="11">
    <location>
        <begin position="38"/>
        <end position="467"/>
    </location>
</feature>
<evidence type="ECO:0000256" key="7">
    <source>
        <dbReference type="ARBA" id="ARBA00022917"/>
    </source>
</evidence>
<keyword evidence="5 10" id="KW-0547">Nucleotide-binding</keyword>
<dbReference type="InterPro" id="IPR045864">
    <property type="entry name" value="aa-tRNA-synth_II/BPL/LPL"/>
</dbReference>
<keyword evidence="3 10" id="KW-0963">Cytoplasm</keyword>
<comment type="subcellular location">
    <subcellularLocation>
        <location evidence="1 10">Cytoplasm</location>
    </subcellularLocation>
</comment>
<evidence type="ECO:0000256" key="1">
    <source>
        <dbReference type="ARBA" id="ARBA00004496"/>
    </source>
</evidence>
<dbReference type="PIRSF" id="PIRSF001535">
    <property type="entry name" value="ProRS_1"/>
    <property type="match status" value="1"/>
</dbReference>
<dbReference type="FunFam" id="3.30.930.10:FF:000066">
    <property type="entry name" value="Proline--tRNA ligase"/>
    <property type="match status" value="1"/>
</dbReference>
<dbReference type="CDD" id="cd00861">
    <property type="entry name" value="ProRS_anticodon_short"/>
    <property type="match status" value="1"/>
</dbReference>
<dbReference type="NCBIfam" id="TIGR00409">
    <property type="entry name" value="proS_fam_II"/>
    <property type="match status" value="1"/>
</dbReference>
<dbReference type="SUPFAM" id="SSF55681">
    <property type="entry name" value="Class II aaRS and biotin synthetases"/>
    <property type="match status" value="1"/>
</dbReference>
<dbReference type="OrthoDB" id="9809052at2"/>
<dbReference type="SUPFAM" id="SSF55826">
    <property type="entry name" value="YbaK/ProRS associated domain"/>
    <property type="match status" value="1"/>
</dbReference>
<comment type="function">
    <text evidence="10">Catalyzes the attachment of proline to tRNA(Pro) in a two-step reaction: proline is first activated by ATP to form Pro-AMP and then transferred to the acceptor end of tRNA(Pro). As ProRS can inadvertently accommodate and process non-cognate amino acids such as alanine and cysteine, to avoid such errors it has two additional distinct editing activities against alanine. One activity is designated as 'pretransfer' editing and involves the tRNA(Pro)-independent hydrolysis of activated Ala-AMP. The other activity is designated 'posttransfer' editing and involves deacylation of mischarged Ala-tRNA(Pro). The misacylated Cys-tRNA(Pro) is not edited by ProRS.</text>
</comment>
<dbReference type="GO" id="GO:0005524">
    <property type="term" value="F:ATP binding"/>
    <property type="evidence" value="ECO:0007669"/>
    <property type="project" value="UniProtKB-UniRule"/>
</dbReference>
<reference evidence="13" key="1">
    <citation type="submission" date="2016-10" db="EMBL/GenBank/DDBJ databases">
        <authorList>
            <person name="Varghese N."/>
            <person name="Submissions S."/>
        </authorList>
    </citation>
    <scope>NUCLEOTIDE SEQUENCE [LARGE SCALE GENOMIC DNA]</scope>
    <source>
        <strain evidence="13">DSM 45789</strain>
    </source>
</reference>
<dbReference type="InterPro" id="IPR004500">
    <property type="entry name" value="Pro-tRNA-synth_IIa_bac-type"/>
</dbReference>
<dbReference type="FunFam" id="3.40.50.800:FF:000011">
    <property type="entry name" value="Proline--tRNA ligase"/>
    <property type="match status" value="1"/>
</dbReference>
<dbReference type="Proteomes" id="UP000198660">
    <property type="component" value="Unassembled WGS sequence"/>
</dbReference>
<comment type="subunit">
    <text evidence="2 10">Homodimer.</text>
</comment>
<dbReference type="InterPro" id="IPR023717">
    <property type="entry name" value="Pro-tRNA-Synthase_IIa_type1"/>
</dbReference>
<dbReference type="GO" id="GO:0016740">
    <property type="term" value="F:transferase activity"/>
    <property type="evidence" value="ECO:0007669"/>
    <property type="project" value="UniProtKB-ARBA"/>
</dbReference>
<comment type="catalytic activity">
    <reaction evidence="9 10">
        <text>tRNA(Pro) + L-proline + ATP = L-prolyl-tRNA(Pro) + AMP + diphosphate</text>
        <dbReference type="Rhea" id="RHEA:14305"/>
        <dbReference type="Rhea" id="RHEA-COMP:9700"/>
        <dbReference type="Rhea" id="RHEA-COMP:9702"/>
        <dbReference type="ChEBI" id="CHEBI:30616"/>
        <dbReference type="ChEBI" id="CHEBI:33019"/>
        <dbReference type="ChEBI" id="CHEBI:60039"/>
        <dbReference type="ChEBI" id="CHEBI:78442"/>
        <dbReference type="ChEBI" id="CHEBI:78532"/>
        <dbReference type="ChEBI" id="CHEBI:456215"/>
        <dbReference type="EC" id="6.1.1.15"/>
    </reaction>
</comment>
<dbReference type="InterPro" id="IPR050062">
    <property type="entry name" value="Pro-tRNA_synthetase"/>
</dbReference>
<evidence type="ECO:0000313" key="12">
    <source>
        <dbReference type="EMBL" id="SFS54563.1"/>
    </source>
</evidence>
<dbReference type="NCBIfam" id="NF006625">
    <property type="entry name" value="PRK09194.1"/>
    <property type="match status" value="1"/>
</dbReference>
<evidence type="ECO:0000256" key="9">
    <source>
        <dbReference type="ARBA" id="ARBA00047671"/>
    </source>
</evidence>
<dbReference type="GO" id="GO:0005829">
    <property type="term" value="C:cytosol"/>
    <property type="evidence" value="ECO:0007669"/>
    <property type="project" value="TreeGrafter"/>
</dbReference>
<evidence type="ECO:0000259" key="11">
    <source>
        <dbReference type="PROSITE" id="PS50862"/>
    </source>
</evidence>
<dbReference type="PANTHER" id="PTHR42753">
    <property type="entry name" value="MITOCHONDRIAL RIBOSOME PROTEIN L39/PROLYL-TRNA LIGASE FAMILY MEMBER"/>
    <property type="match status" value="1"/>
</dbReference>
<evidence type="ECO:0000256" key="10">
    <source>
        <dbReference type="HAMAP-Rule" id="MF_01569"/>
    </source>
</evidence>
<keyword evidence="7 10" id="KW-0648">Protein biosynthesis</keyword>
<dbReference type="FunFam" id="3.30.930.10:FF:000062">
    <property type="entry name" value="Proline--tRNA ligase"/>
    <property type="match status" value="1"/>
</dbReference>
<dbReference type="InterPro" id="IPR036621">
    <property type="entry name" value="Anticodon-bd_dom_sf"/>
</dbReference>
<dbReference type="InterPro" id="IPR007214">
    <property type="entry name" value="YbaK/aa-tRNA-synth-assoc-dom"/>
</dbReference>
<dbReference type="Gene3D" id="3.40.50.800">
    <property type="entry name" value="Anticodon-binding domain"/>
    <property type="match status" value="1"/>
</dbReference>
<dbReference type="GO" id="GO:0002161">
    <property type="term" value="F:aminoacyl-tRNA deacylase activity"/>
    <property type="evidence" value="ECO:0007669"/>
    <property type="project" value="InterPro"/>
</dbReference>
<dbReference type="PRINTS" id="PR01046">
    <property type="entry name" value="TRNASYNTHPRO"/>
</dbReference>
<dbReference type="AlphaFoldDB" id="A0A1I6QQ48"/>
<sequence length="575" mass="64483">MRQQKMLIPTLRNVGEEAQMASHRWMLRAGMIRQMAAGVYSYLPLAYRSLRKVEQIVREEMDRIGAQELLLPALTTAELWQETGRWDTYGAELVKLHDRHEREFLLGPTHEEVITHLVRNEVNSYKKLPIALYQIQTKFRDERRPRSGLLRGREFLMKDAYSFHGDHETLDATYQDMYNAYQRIFTRLGLDFRAVEADSGAMGGSENHEFMVLSESGEDTLVMCNACDYAANLETAYVGEKQEQTIDRKEVPPMEKVATPGASSIQAVSQFLDKQPTELVKSLLFIADEQPVLVLLRGDHEANEVKVKQVMEARHCELADDETVQRVTGAPIGFVGPVGLGDEVTILADHGVKRLQDPVLGANEKDAHFIHALPERDFRVDRYGDLRTVVEGDACPRCDGTFRFARGIEVGHVFKLGTRYSDDMGATFLNPQGKEESLIMGCYGIGISRVLAAIVEQQHDEHGIIWPSAVAPFQVHLIAVNVKDEAQVKLADSLYEKLTGMGIQVLYDDRPDRAGAKFKDADLIGIPLRVIVGKKAAEGTIEYKLRRTGESGELNSDELTSQLTKLIKQADAALS</sequence>